<dbReference type="Pfam" id="PF18545">
    <property type="entry name" value="HalOD1"/>
    <property type="match status" value="1"/>
</dbReference>
<dbReference type="Proteomes" id="UP000182829">
    <property type="component" value="Unassembled WGS sequence"/>
</dbReference>
<dbReference type="GeneID" id="14210001"/>
<feature type="domain" description="Halobacterial output" evidence="2">
    <location>
        <begin position="22"/>
        <end position="92"/>
    </location>
</feature>
<dbReference type="OrthoDB" id="327217at2157"/>
<dbReference type="OMA" id="LNDYCPP"/>
<accession>A0A1I3IUN6</accession>
<evidence type="ECO:0000313" key="4">
    <source>
        <dbReference type="Proteomes" id="UP000182829"/>
    </source>
</evidence>
<evidence type="ECO:0000256" key="1">
    <source>
        <dbReference type="SAM" id="MobiDB-lite"/>
    </source>
</evidence>
<feature type="region of interest" description="Disordered" evidence="1">
    <location>
        <begin position="1"/>
        <end position="20"/>
    </location>
</feature>
<organism evidence="3 4">
    <name type="scientific">Natronobacterium gregoryi</name>
    <dbReference type="NCBI Taxonomy" id="44930"/>
    <lineage>
        <taxon>Archaea</taxon>
        <taxon>Methanobacteriati</taxon>
        <taxon>Methanobacteriota</taxon>
        <taxon>Stenosarchaea group</taxon>
        <taxon>Halobacteria</taxon>
        <taxon>Halobacteriales</taxon>
        <taxon>Natrialbaceae</taxon>
        <taxon>Natronobacterium</taxon>
    </lineage>
</organism>
<dbReference type="AlphaFoldDB" id="A0A1I3IUN6"/>
<dbReference type="InterPro" id="IPR040624">
    <property type="entry name" value="HalOD1"/>
</dbReference>
<reference evidence="3 4" key="1">
    <citation type="submission" date="2016-10" db="EMBL/GenBank/DDBJ databases">
        <authorList>
            <person name="de Groot N.N."/>
        </authorList>
    </citation>
    <scope>NUCLEOTIDE SEQUENCE [LARGE SCALE GENOMIC DNA]</scope>
    <source>
        <strain evidence="3 4">SP2</strain>
    </source>
</reference>
<dbReference type="RefSeq" id="WP_005580870.1">
    <property type="nucleotide sequence ID" value="NZ_FORO01000001.1"/>
</dbReference>
<proteinExistence type="predicted"/>
<evidence type="ECO:0000259" key="2">
    <source>
        <dbReference type="Pfam" id="PF18545"/>
    </source>
</evidence>
<protein>
    <recommendedName>
        <fullName evidence="2">Halobacterial output domain-containing protein</fullName>
    </recommendedName>
</protein>
<name>A0A1I3IUN6_9EURY</name>
<evidence type="ECO:0000313" key="3">
    <source>
        <dbReference type="EMBL" id="SFI51651.1"/>
    </source>
</evidence>
<sequence>MGRHDHNGTPGDAVVRAEQHESESRLQTILRAVAIEKNVSVGELSSLYEQIDPEAMVELLDRAERRNVETTIEFTFEGRRVAVSQDGTVRIRRLT</sequence>
<dbReference type="EMBL" id="FORO01000001">
    <property type="protein sequence ID" value="SFI51651.1"/>
    <property type="molecule type" value="Genomic_DNA"/>
</dbReference>
<gene>
    <name evidence="3" type="ORF">SAMN05443661_101102</name>
</gene>